<protein>
    <submittedName>
        <fullName evidence="2">Cyclic nucleotide-binding domain-containing protein</fullName>
    </submittedName>
</protein>
<dbReference type="InterPro" id="IPR051413">
    <property type="entry name" value="K/Na_HCN_channel"/>
</dbReference>
<dbReference type="EnsemblMetazoa" id="AMEC017004-RA">
    <property type="protein sequence ID" value="AMEC017004-PA"/>
    <property type="gene ID" value="AMEC017004"/>
</dbReference>
<dbReference type="VEuPathDB" id="VectorBase:AMEC017004"/>
<accession>A0A182UAR0</accession>
<dbReference type="STRING" id="34690.A0A182UAR0"/>
<dbReference type="GO" id="GO:0098855">
    <property type="term" value="C:HCN channel complex"/>
    <property type="evidence" value="ECO:0007669"/>
    <property type="project" value="TreeGrafter"/>
</dbReference>
<dbReference type="SUPFAM" id="SSF51206">
    <property type="entry name" value="cAMP-binding domain-like"/>
    <property type="match status" value="1"/>
</dbReference>
<dbReference type="PANTHER" id="PTHR45689:SF14">
    <property type="entry name" value="CYCLIC NUCLEOTIDE-GATED CATION CHANNEL SUBUNIT A-LIKE PROTEIN"/>
    <property type="match status" value="1"/>
</dbReference>
<sequence>MDQILEEPYHELPNLRTSINDDHVLTARIGSRKSFVYRLRRLFLIDRQHPSTALHFRSHCLYRRELARQVRSDFWYIIHPFSQFRFYWDRYKIESLKYYIVRIVMTSVLIVHWCICLYKITIFEWEAERTGVAISYMEAFYQYGIIKAGSFGDKMYFIIVGMVAVYTHSRKEICHLSDGDNFGEVSMFTRKKRLVSVVAVEFTQVYVIDRMAFKSLFPADHVVYQRLQEMANKRMQITLVFEEQHKNYLLKMGMSQNEIKIGI</sequence>
<evidence type="ECO:0000259" key="1">
    <source>
        <dbReference type="PROSITE" id="PS50042"/>
    </source>
</evidence>
<organism evidence="2 3">
    <name type="scientific">Anopheles melas</name>
    <dbReference type="NCBI Taxonomy" id="34690"/>
    <lineage>
        <taxon>Eukaryota</taxon>
        <taxon>Metazoa</taxon>
        <taxon>Ecdysozoa</taxon>
        <taxon>Arthropoda</taxon>
        <taxon>Hexapoda</taxon>
        <taxon>Insecta</taxon>
        <taxon>Pterygota</taxon>
        <taxon>Neoptera</taxon>
        <taxon>Endopterygota</taxon>
        <taxon>Diptera</taxon>
        <taxon>Nematocera</taxon>
        <taxon>Culicoidea</taxon>
        <taxon>Culicidae</taxon>
        <taxon>Anophelinae</taxon>
        <taxon>Anopheles</taxon>
    </lineage>
</organism>
<dbReference type="Gene3D" id="2.60.120.10">
    <property type="entry name" value="Jelly Rolls"/>
    <property type="match status" value="1"/>
</dbReference>
<dbReference type="AlphaFoldDB" id="A0A182UAR0"/>
<proteinExistence type="predicted"/>
<name>A0A182UAR0_9DIPT</name>
<reference evidence="3" key="1">
    <citation type="submission" date="2014-01" db="EMBL/GenBank/DDBJ databases">
        <title>The Genome Sequence of Anopheles melas CM1001059_A (V2).</title>
        <authorList>
            <consortium name="The Broad Institute Genomics Platform"/>
            <person name="Neafsey D.E."/>
            <person name="Besansky N."/>
            <person name="Howell P."/>
            <person name="Walton C."/>
            <person name="Young S.K."/>
            <person name="Zeng Q."/>
            <person name="Gargeya S."/>
            <person name="Fitzgerald M."/>
            <person name="Haas B."/>
            <person name="Abouelleil A."/>
            <person name="Allen A.W."/>
            <person name="Alvarado L."/>
            <person name="Arachchi H.M."/>
            <person name="Berlin A.M."/>
            <person name="Chapman S.B."/>
            <person name="Gainer-Dewar J."/>
            <person name="Goldberg J."/>
            <person name="Griggs A."/>
            <person name="Gujja S."/>
            <person name="Hansen M."/>
            <person name="Howarth C."/>
            <person name="Imamovic A."/>
            <person name="Ireland A."/>
            <person name="Larimer J."/>
            <person name="McCowan C."/>
            <person name="Murphy C."/>
            <person name="Pearson M."/>
            <person name="Poon T.W."/>
            <person name="Priest M."/>
            <person name="Roberts A."/>
            <person name="Saif S."/>
            <person name="Shea T."/>
            <person name="Sisk P."/>
            <person name="Sykes S."/>
            <person name="Wortman J."/>
            <person name="Nusbaum C."/>
            <person name="Birren B."/>
        </authorList>
    </citation>
    <scope>NUCLEOTIDE SEQUENCE [LARGE SCALE GENOMIC DNA]</scope>
    <source>
        <strain evidence="3">CM1001059</strain>
    </source>
</reference>
<dbReference type="InterPro" id="IPR014710">
    <property type="entry name" value="RmlC-like_jellyroll"/>
</dbReference>
<evidence type="ECO:0000313" key="2">
    <source>
        <dbReference type="EnsemblMetazoa" id="AMEC017004-PA"/>
    </source>
</evidence>
<feature type="domain" description="Cyclic nucleotide-binding" evidence="1">
    <location>
        <begin position="145"/>
        <end position="234"/>
    </location>
</feature>
<dbReference type="Pfam" id="PF00027">
    <property type="entry name" value="cNMP_binding"/>
    <property type="match status" value="1"/>
</dbReference>
<dbReference type="InterPro" id="IPR018490">
    <property type="entry name" value="cNMP-bd_dom_sf"/>
</dbReference>
<dbReference type="GO" id="GO:0005249">
    <property type="term" value="F:voltage-gated potassium channel activity"/>
    <property type="evidence" value="ECO:0007669"/>
    <property type="project" value="TreeGrafter"/>
</dbReference>
<dbReference type="PANTHER" id="PTHR45689">
    <property type="entry name" value="I[[H]] CHANNEL, ISOFORM E"/>
    <property type="match status" value="1"/>
</dbReference>
<evidence type="ECO:0000313" key="3">
    <source>
        <dbReference type="Proteomes" id="UP000075902"/>
    </source>
</evidence>
<dbReference type="InterPro" id="IPR000595">
    <property type="entry name" value="cNMP-bd_dom"/>
</dbReference>
<dbReference type="Proteomes" id="UP000075902">
    <property type="component" value="Unassembled WGS sequence"/>
</dbReference>
<dbReference type="PROSITE" id="PS50042">
    <property type="entry name" value="CNMP_BINDING_3"/>
    <property type="match status" value="1"/>
</dbReference>
<dbReference type="GO" id="GO:0003254">
    <property type="term" value="P:regulation of membrane depolarization"/>
    <property type="evidence" value="ECO:0007669"/>
    <property type="project" value="TreeGrafter"/>
</dbReference>
<reference evidence="2" key="2">
    <citation type="submission" date="2020-05" db="UniProtKB">
        <authorList>
            <consortium name="EnsemblMetazoa"/>
        </authorList>
    </citation>
    <scope>IDENTIFICATION</scope>
    <source>
        <strain evidence="2">CM1001059</strain>
    </source>
</reference>
<dbReference type="GO" id="GO:0035725">
    <property type="term" value="P:sodium ion transmembrane transport"/>
    <property type="evidence" value="ECO:0007669"/>
    <property type="project" value="TreeGrafter"/>
</dbReference>
<keyword evidence="3" id="KW-1185">Reference proteome</keyword>
<dbReference type="CDD" id="cd00038">
    <property type="entry name" value="CAP_ED"/>
    <property type="match status" value="1"/>
</dbReference>